<evidence type="ECO:0000313" key="2">
    <source>
        <dbReference type="EMBL" id="KAK2028242.1"/>
    </source>
</evidence>
<feature type="signal peptide" evidence="1">
    <location>
        <begin position="1"/>
        <end position="18"/>
    </location>
</feature>
<dbReference type="Proteomes" id="UP001232148">
    <property type="component" value="Unassembled WGS sequence"/>
</dbReference>
<evidence type="ECO:0008006" key="4">
    <source>
        <dbReference type="Google" id="ProtNLM"/>
    </source>
</evidence>
<evidence type="ECO:0000256" key="1">
    <source>
        <dbReference type="SAM" id="SignalP"/>
    </source>
</evidence>
<dbReference type="EMBL" id="MU842881">
    <property type="protein sequence ID" value="KAK2028242.1"/>
    <property type="molecule type" value="Genomic_DNA"/>
</dbReference>
<gene>
    <name evidence="2" type="ORF">LX32DRAFT_728818</name>
</gene>
<protein>
    <recommendedName>
        <fullName evidence="4">Biotrophy-associated secreted protein 2</fullName>
    </recommendedName>
</protein>
<reference evidence="2" key="1">
    <citation type="submission" date="2021-06" db="EMBL/GenBank/DDBJ databases">
        <title>Comparative genomics, transcriptomics and evolutionary studies reveal genomic signatures of adaptation to plant cell wall in hemibiotrophic fungi.</title>
        <authorList>
            <consortium name="DOE Joint Genome Institute"/>
            <person name="Baroncelli R."/>
            <person name="Diaz J.F."/>
            <person name="Benocci T."/>
            <person name="Peng M."/>
            <person name="Battaglia E."/>
            <person name="Haridas S."/>
            <person name="Andreopoulos W."/>
            <person name="Labutti K."/>
            <person name="Pangilinan J."/>
            <person name="Floch G.L."/>
            <person name="Makela M.R."/>
            <person name="Henrissat B."/>
            <person name="Grigoriev I.V."/>
            <person name="Crouch J.A."/>
            <person name="De Vries R.P."/>
            <person name="Sukno S.A."/>
            <person name="Thon M.R."/>
        </authorList>
    </citation>
    <scope>NUCLEOTIDE SEQUENCE</scope>
    <source>
        <strain evidence="2">MAFF235873</strain>
    </source>
</reference>
<organism evidence="2 3">
    <name type="scientific">Colletotrichum zoysiae</name>
    <dbReference type="NCBI Taxonomy" id="1216348"/>
    <lineage>
        <taxon>Eukaryota</taxon>
        <taxon>Fungi</taxon>
        <taxon>Dikarya</taxon>
        <taxon>Ascomycota</taxon>
        <taxon>Pezizomycotina</taxon>
        <taxon>Sordariomycetes</taxon>
        <taxon>Hypocreomycetidae</taxon>
        <taxon>Glomerellales</taxon>
        <taxon>Glomerellaceae</taxon>
        <taxon>Colletotrichum</taxon>
        <taxon>Colletotrichum graminicola species complex</taxon>
    </lineage>
</organism>
<keyword evidence="1" id="KW-0732">Signal</keyword>
<evidence type="ECO:0000313" key="3">
    <source>
        <dbReference type="Proteomes" id="UP001232148"/>
    </source>
</evidence>
<feature type="chain" id="PRO_5042058067" description="Biotrophy-associated secreted protein 2" evidence="1">
    <location>
        <begin position="19"/>
        <end position="79"/>
    </location>
</feature>
<dbReference type="AlphaFoldDB" id="A0AAD9M180"/>
<keyword evidence="3" id="KW-1185">Reference proteome</keyword>
<sequence>MKTHVALVLSALLAAVAAAPPAAPTPDPSNPDEGCWKLGHPCLFGDNCCSGKCDVLPGQTAGNPQCVTEYSGPPGVGYV</sequence>
<proteinExistence type="predicted"/>
<name>A0AAD9M180_9PEZI</name>
<accession>A0AAD9M180</accession>
<comment type="caution">
    <text evidence="2">The sequence shown here is derived from an EMBL/GenBank/DDBJ whole genome shotgun (WGS) entry which is preliminary data.</text>
</comment>